<evidence type="ECO:0000313" key="1">
    <source>
        <dbReference type="EMBL" id="MCL9812054.1"/>
    </source>
</evidence>
<organism evidence="1 2">
    <name type="scientific">Natranaeroarchaeum aerophilus</name>
    <dbReference type="NCBI Taxonomy" id="2917711"/>
    <lineage>
        <taxon>Archaea</taxon>
        <taxon>Methanobacteriati</taxon>
        <taxon>Methanobacteriota</taxon>
        <taxon>Stenosarchaea group</taxon>
        <taxon>Halobacteria</taxon>
        <taxon>Halobacteriales</taxon>
        <taxon>Natronoarchaeaceae</taxon>
        <taxon>Natranaeroarchaeum</taxon>
    </lineage>
</organism>
<evidence type="ECO:0000313" key="2">
    <source>
        <dbReference type="Proteomes" id="UP001202674"/>
    </source>
</evidence>
<proteinExistence type="predicted"/>
<dbReference type="EMBL" id="JAKRVY010000001">
    <property type="protein sequence ID" value="MCL9812054.1"/>
    <property type="molecule type" value="Genomic_DNA"/>
</dbReference>
<sequence>MRGNKWDPSGDDVDLSQFAKNRFFEGKLMTPQVMESEREYHTERLQTLARHLFGSGIVRGLGVDSPSDTDDGLEVTIEPGLALDGYGRPIVVDQPTTTSLPPANGDELYLFLEYDESAVEPVPVPESNGSGETVPNRLVERFELTHRESPPEESSILPDVDAIVEDDAAPETICRRLVDQYHDRHRRDVSADRDPAVYLGGFERTGSTGWSANPDAPSPRYVYDPQLLFGLLGAHLTDTDNPHQTPVTEPMESPPDDVEALNERMAKLESTVDALAEERRTVVRYTLRKTINDRRRFFNALSDRLEPHSGAGSRLAREVALSSSDDVFDEEETEAAYRVQLDDVLERAIEISDELDGVATESSHETYLQAVSALQETLEGDASLIDVVDADDTLSEAADSVETLVDVVPDQ</sequence>
<keyword evidence="2" id="KW-1185">Reference proteome</keyword>
<gene>
    <name evidence="1" type="ORF">AArcSt11_00110</name>
</gene>
<dbReference type="AlphaFoldDB" id="A0AAE3K5T6"/>
<dbReference type="RefSeq" id="WP_250593590.1">
    <property type="nucleotide sequence ID" value="NZ_JAKRVY010000001.1"/>
</dbReference>
<comment type="caution">
    <text evidence="1">The sequence shown here is derived from an EMBL/GenBank/DDBJ whole genome shotgun (WGS) entry which is preliminary data.</text>
</comment>
<protein>
    <submittedName>
        <fullName evidence="1">Uncharacterized protein</fullName>
    </submittedName>
</protein>
<reference evidence="1 2" key="1">
    <citation type="journal article" date="2022" name="Syst. Appl. Microbiol.">
        <title>Natronocalculus amylovorans gen. nov., sp. nov., and Natranaeroarchaeum aerophilus sp. nov., dominant culturable amylolytic natronoarchaea from hypersaline soda lakes in southwestern Siberia.</title>
        <authorList>
            <person name="Sorokin D.Y."/>
            <person name="Elcheninov A.G."/>
            <person name="Khizhniak T.V."/>
            <person name="Koenen M."/>
            <person name="Bale N.J."/>
            <person name="Damste J.S.S."/>
            <person name="Kublanov I.V."/>
        </authorList>
    </citation>
    <scope>NUCLEOTIDE SEQUENCE [LARGE SCALE GENOMIC DNA]</scope>
    <source>
        <strain evidence="1 2">AArc-St1-1</strain>
    </source>
</reference>
<accession>A0AAE3K5T6</accession>
<name>A0AAE3K5T6_9EURY</name>
<dbReference type="Proteomes" id="UP001202674">
    <property type="component" value="Unassembled WGS sequence"/>
</dbReference>